<evidence type="ECO:0000256" key="5">
    <source>
        <dbReference type="ARBA" id="ARBA00022600"/>
    </source>
</evidence>
<dbReference type="PIRSF" id="PIRSF000460">
    <property type="entry name" value="Pprylas_GlgP"/>
    <property type="match status" value="1"/>
</dbReference>
<keyword evidence="8 11" id="KW-0663">Pyridoxal phosphate</keyword>
<keyword evidence="5" id="KW-0321">Glycogen metabolism</keyword>
<dbReference type="GO" id="GO:0030170">
    <property type="term" value="F:pyridoxal phosphate binding"/>
    <property type="evidence" value="ECO:0007669"/>
    <property type="project" value="InterPro"/>
</dbReference>
<accession>A0A074L5H6</accession>
<keyword evidence="4" id="KW-0597">Phosphoprotein</keyword>
<evidence type="ECO:0000256" key="9">
    <source>
        <dbReference type="ARBA" id="ARBA00023277"/>
    </source>
</evidence>
<dbReference type="Proteomes" id="UP000027821">
    <property type="component" value="Unassembled WGS sequence"/>
</dbReference>
<dbReference type="Pfam" id="PF00343">
    <property type="entry name" value="Phosphorylase"/>
    <property type="match status" value="1"/>
</dbReference>
<dbReference type="Gene3D" id="3.40.50.2000">
    <property type="entry name" value="Glycogen Phosphorylase B"/>
    <property type="match status" value="2"/>
</dbReference>
<dbReference type="PANTHER" id="PTHR11468">
    <property type="entry name" value="GLYCOGEN PHOSPHORYLASE"/>
    <property type="match status" value="1"/>
</dbReference>
<comment type="function">
    <text evidence="10">Phosphorylase is an important allosteric enzyme in carbohydrate metabolism. Enzymes from different sources differ in their regulatory mechanisms and in their natural substrates. However, all known phosphorylases share catalytic and structural properties.</text>
</comment>
<evidence type="ECO:0000256" key="6">
    <source>
        <dbReference type="ARBA" id="ARBA00022676"/>
    </source>
</evidence>
<dbReference type="GO" id="GO:0005737">
    <property type="term" value="C:cytoplasm"/>
    <property type="evidence" value="ECO:0007669"/>
    <property type="project" value="TreeGrafter"/>
</dbReference>
<dbReference type="InterPro" id="IPR035090">
    <property type="entry name" value="Pyridoxal_P_attach_site"/>
</dbReference>
<dbReference type="OrthoDB" id="9760804at2"/>
<feature type="modified residue" description="N6-(pyridoxal phosphate)lysine" evidence="11">
    <location>
        <position position="678"/>
    </location>
</feature>
<evidence type="ECO:0000256" key="2">
    <source>
        <dbReference type="ARBA" id="ARBA00001933"/>
    </source>
</evidence>
<dbReference type="GO" id="GO:0008184">
    <property type="term" value="F:glycogen phosphorylase activity"/>
    <property type="evidence" value="ECO:0007669"/>
    <property type="project" value="InterPro"/>
</dbReference>
<proteinExistence type="inferred from homology"/>
<sequence>MKERKAINFDLLTSKTIKSKRIGLSKNDIKDSFLENLFFHIGRVPKGATIMDYYQALAYTVRDRVFKEFVTTVKRISDEDLRVVAYLSAEYLPGPHLANNLLSLGITEQTAAAMAELGIDMEELILQEEEPGLGNGGLGRLASCYLDSMATIGIPSIAYGIRYEFGIFEQHIKNGLQEEYTDKWLQYGNPWEVVRSEIGYNIMFGGSTKHVTDSNGNFTVNWIPDSKLRGTAYDTPILGYKGYGSILRLWRAEAIDTFDFSAYNKGDYYKAVQEKILSENITKVLYPNDEQETGKELRLKQQYFFVSCSLQDLIRLHLLQGRILDTLHEKFAIQLNDTHPAIAVAELMRLLVDDYQIDWDKSWNITQRCFGYTNHTLLPEALEKWSIPLFRRVLPRHLEIIYEINHRFVQELKYQHGCSDEQLSRMALIDHSGEGSIRMAHLATVGSHKVNGVSALHSELLKKHVLYDFAQLWPDKFCNVTNGISPRRFIALSNPLLTGLITETIGSGWLTDLKELSKLENMAEDPTFQNKWMAIKQTNKASLSDHIKLETGISVDPSMMFDVHVKRIHEYKRQHLNVLNILHLYLQIKKGNNKDMIPMAFIFAGKAAPGYFMAKLIIKLITAVGDLINQDTEVNDKLKVIFLPDFSVKKAQHIYPAADLSEQISMAGKEASGTGNMKLSLNGALTIGTLDGANVEMMEEIGMDNFFLFGLNAEEVQHKKQGNYKPGDHYVHNLHLREVMDFLISGALSPENPKLFQPIYEQLLYDDPYMIMADFESYLISRAKVYEEWGNQSNWTKKSIINVARMGKFSSDRSIQDYSSLIWKIDSFQNRP</sequence>
<comment type="function">
    <text evidence="12">Allosteric enzyme that catalyzes the rate-limiting step in glycogen catabolism, the phosphorolytic cleavage of glycogen to produce glucose-1-phosphate, and plays a central role in maintaining cellular and organismal glucose homeostasis.</text>
</comment>
<dbReference type="GO" id="GO:0005980">
    <property type="term" value="P:glycogen catabolic process"/>
    <property type="evidence" value="ECO:0007669"/>
    <property type="project" value="TreeGrafter"/>
</dbReference>
<comment type="cofactor">
    <cofactor evidence="2 12">
        <name>pyridoxal 5'-phosphate</name>
        <dbReference type="ChEBI" id="CHEBI:597326"/>
    </cofactor>
</comment>
<dbReference type="SUPFAM" id="SSF53756">
    <property type="entry name" value="UDP-Glycosyltransferase/glycogen phosphorylase"/>
    <property type="match status" value="1"/>
</dbReference>
<dbReference type="FunFam" id="3.40.50.2000:FF:000153">
    <property type="entry name" value="Alpha-1,4 glucan phosphorylase"/>
    <property type="match status" value="1"/>
</dbReference>
<name>A0A074L5H6_9BACT</name>
<keyword evidence="7 12" id="KW-0808">Transferase</keyword>
<dbReference type="eggNOG" id="COG0058">
    <property type="taxonomic scope" value="Bacteria"/>
</dbReference>
<keyword evidence="6 12" id="KW-0328">Glycosyltransferase</keyword>
<evidence type="ECO:0000313" key="14">
    <source>
        <dbReference type="Proteomes" id="UP000027821"/>
    </source>
</evidence>
<dbReference type="STRING" id="1048983.EL17_22120"/>
<reference evidence="13 14" key="1">
    <citation type="submission" date="2014-04" db="EMBL/GenBank/DDBJ databases">
        <title>Characterization and application of a salt tolerant electro-active bacterium.</title>
        <authorList>
            <person name="Yang L."/>
            <person name="Wei S."/>
            <person name="Tay Q.X.M."/>
        </authorList>
    </citation>
    <scope>NUCLEOTIDE SEQUENCE [LARGE SCALE GENOMIC DNA]</scope>
    <source>
        <strain evidence="13 14">LY1</strain>
    </source>
</reference>
<dbReference type="EMBL" id="JMIH01000004">
    <property type="protein sequence ID" value="KEO75725.1"/>
    <property type="molecule type" value="Genomic_DNA"/>
</dbReference>
<evidence type="ECO:0000256" key="10">
    <source>
        <dbReference type="ARBA" id="ARBA00025174"/>
    </source>
</evidence>
<dbReference type="PANTHER" id="PTHR11468:SF3">
    <property type="entry name" value="GLYCOGEN PHOSPHORYLASE, LIVER FORM"/>
    <property type="match status" value="1"/>
</dbReference>
<organism evidence="13 14">
    <name type="scientific">Anditalea andensis</name>
    <dbReference type="NCBI Taxonomy" id="1048983"/>
    <lineage>
        <taxon>Bacteria</taxon>
        <taxon>Pseudomonadati</taxon>
        <taxon>Bacteroidota</taxon>
        <taxon>Cytophagia</taxon>
        <taxon>Cytophagales</taxon>
        <taxon>Cytophagaceae</taxon>
        <taxon>Anditalea</taxon>
    </lineage>
</organism>
<evidence type="ECO:0000313" key="13">
    <source>
        <dbReference type="EMBL" id="KEO75725.1"/>
    </source>
</evidence>
<comment type="catalytic activity">
    <reaction evidence="1 12">
        <text>[(1-&gt;4)-alpha-D-glucosyl](n) + phosphate = [(1-&gt;4)-alpha-D-glucosyl](n-1) + alpha-D-glucose 1-phosphate</text>
        <dbReference type="Rhea" id="RHEA:41732"/>
        <dbReference type="Rhea" id="RHEA-COMP:9584"/>
        <dbReference type="Rhea" id="RHEA-COMP:9586"/>
        <dbReference type="ChEBI" id="CHEBI:15444"/>
        <dbReference type="ChEBI" id="CHEBI:43474"/>
        <dbReference type="ChEBI" id="CHEBI:58601"/>
        <dbReference type="EC" id="2.4.1.1"/>
    </reaction>
</comment>
<dbReference type="EC" id="2.4.1.1" evidence="12"/>
<evidence type="ECO:0000256" key="3">
    <source>
        <dbReference type="ARBA" id="ARBA00006047"/>
    </source>
</evidence>
<keyword evidence="9 12" id="KW-0119">Carbohydrate metabolism</keyword>
<comment type="caution">
    <text evidence="13">The sequence shown here is derived from an EMBL/GenBank/DDBJ whole genome shotgun (WGS) entry which is preliminary data.</text>
</comment>
<evidence type="ECO:0000256" key="12">
    <source>
        <dbReference type="RuleBase" id="RU000587"/>
    </source>
</evidence>
<evidence type="ECO:0000256" key="7">
    <source>
        <dbReference type="ARBA" id="ARBA00022679"/>
    </source>
</evidence>
<gene>
    <name evidence="13" type="ORF">EL17_22120</name>
</gene>
<dbReference type="CDD" id="cd04300">
    <property type="entry name" value="GT35_Glycogen_Phosphorylase"/>
    <property type="match status" value="1"/>
</dbReference>
<dbReference type="InterPro" id="IPR000811">
    <property type="entry name" value="Glyco_trans_35"/>
</dbReference>
<dbReference type="NCBIfam" id="TIGR02093">
    <property type="entry name" value="P_ylase"/>
    <property type="match status" value="1"/>
</dbReference>
<protein>
    <recommendedName>
        <fullName evidence="12">Alpha-1,4 glucan phosphorylase</fullName>
        <ecNumber evidence="12">2.4.1.1</ecNumber>
    </recommendedName>
</protein>
<evidence type="ECO:0000256" key="11">
    <source>
        <dbReference type="PIRSR" id="PIRSR000460-1"/>
    </source>
</evidence>
<dbReference type="PROSITE" id="PS00102">
    <property type="entry name" value="PHOSPHORYLASE"/>
    <property type="match status" value="1"/>
</dbReference>
<dbReference type="FunFam" id="3.40.50.2000:FF:000005">
    <property type="entry name" value="Alpha-1,4 glucan phosphorylase"/>
    <property type="match status" value="1"/>
</dbReference>
<evidence type="ECO:0000256" key="4">
    <source>
        <dbReference type="ARBA" id="ARBA00022553"/>
    </source>
</evidence>
<keyword evidence="14" id="KW-1185">Reference proteome</keyword>
<dbReference type="AlphaFoldDB" id="A0A074L5H6"/>
<dbReference type="InterPro" id="IPR011833">
    <property type="entry name" value="Glycg_phsphrylas"/>
</dbReference>
<evidence type="ECO:0000256" key="1">
    <source>
        <dbReference type="ARBA" id="ARBA00001275"/>
    </source>
</evidence>
<evidence type="ECO:0000256" key="8">
    <source>
        <dbReference type="ARBA" id="ARBA00022898"/>
    </source>
</evidence>
<comment type="similarity">
    <text evidence="3 12">Belongs to the glycogen phosphorylase family.</text>
</comment>